<feature type="transmembrane region" description="Helical" evidence="1">
    <location>
        <begin position="408"/>
        <end position="429"/>
    </location>
</feature>
<feature type="transmembrane region" description="Helical" evidence="1">
    <location>
        <begin position="323"/>
        <end position="341"/>
    </location>
</feature>
<name>A0A1V4QGY7_UNCW3</name>
<feature type="transmembrane region" description="Helical" evidence="1">
    <location>
        <begin position="513"/>
        <end position="539"/>
    </location>
</feature>
<gene>
    <name evidence="2" type="ORF">BXT86_00210</name>
</gene>
<keyword evidence="1" id="KW-1133">Transmembrane helix</keyword>
<keyword evidence="1" id="KW-0812">Transmembrane</keyword>
<reference evidence="3" key="1">
    <citation type="submission" date="2017-01" db="EMBL/GenBank/DDBJ databases">
        <title>Novel pathways for hydrocarbon cycling and metabolic interdependencies in hydrothermal sediment communities.</title>
        <authorList>
            <person name="Dombrowski N."/>
            <person name="Seitz K."/>
            <person name="Teske A."/>
            <person name="Baker B."/>
        </authorList>
    </citation>
    <scope>NUCLEOTIDE SEQUENCE [LARGE SCALE GENOMIC DNA]</scope>
</reference>
<feature type="transmembrane region" description="Helical" evidence="1">
    <location>
        <begin position="24"/>
        <end position="45"/>
    </location>
</feature>
<protein>
    <submittedName>
        <fullName evidence="2">Uncharacterized protein</fullName>
    </submittedName>
</protein>
<accession>A0A1V4QGY7</accession>
<feature type="transmembrane region" description="Helical" evidence="1">
    <location>
        <begin position="255"/>
        <end position="275"/>
    </location>
</feature>
<feature type="transmembrane region" description="Helical" evidence="1">
    <location>
        <begin position="184"/>
        <end position="202"/>
    </location>
</feature>
<evidence type="ECO:0000256" key="1">
    <source>
        <dbReference type="SAM" id="Phobius"/>
    </source>
</evidence>
<sequence>MNNFILLVRTKITALRASISTLNLIRTLSFIFVFGTFLGGSYYFFFRVFNYLMSVEIIGPVLMNKILQMAFFIFFIMLLLSNVITSMSTFYNNRELQFLFSLPISPGSIYLAKLFENCLYASWATMIIILPLITAYGVTTRAPIIYYPVSIISVIIYLIIPGAIATGLIFIIRRILPKLKSRDVILLLFGLILSLTFFYLRVNNPALLKVFATENQQDLLRFVENLTAVGGIYVPSTWLSHIIVKLSQGSSQSRFYLLLLLSVTSAIMIIAFYLARLFYTRSWVLVGEYHTRARKKGSPLNRYYGSTKTFLLKDILIFVREPIQWVQLAIFFILLIIYIFSLRKTPIYFTVPVWRTIVSFANFAYICFILATLGVRFIFPSISLERYGVWLIGSSPISFGRIIKIKYLFNFFVAVVIIEGLLFFSNLLIKTDPGFYIILPIIGIFVAASLVSINLGLGAHFPQFNEDNPSRIASGTGGIIAALASIGYVGITIVILALPAYNYLSNIYFRRPLNYPLIILSITGFLVFNIFTIFGPLYLGIRSFEKRDI</sequence>
<evidence type="ECO:0000313" key="2">
    <source>
        <dbReference type="EMBL" id="OPX18620.1"/>
    </source>
</evidence>
<organism evidence="2 3">
    <name type="scientific">candidate division WOR-3 bacterium 4484_100</name>
    <dbReference type="NCBI Taxonomy" id="1936077"/>
    <lineage>
        <taxon>Bacteria</taxon>
        <taxon>Bacteria division WOR-3</taxon>
    </lineage>
</organism>
<dbReference type="Proteomes" id="UP000191663">
    <property type="component" value="Unassembled WGS sequence"/>
</dbReference>
<feature type="transmembrane region" description="Helical" evidence="1">
    <location>
        <begin position="222"/>
        <end position="243"/>
    </location>
</feature>
<evidence type="ECO:0000313" key="3">
    <source>
        <dbReference type="Proteomes" id="UP000191663"/>
    </source>
</evidence>
<dbReference type="AlphaFoldDB" id="A0A1V4QGY7"/>
<proteinExistence type="predicted"/>
<feature type="transmembrane region" description="Helical" evidence="1">
    <location>
        <begin position="478"/>
        <end position="501"/>
    </location>
</feature>
<feature type="transmembrane region" description="Helical" evidence="1">
    <location>
        <begin position="66"/>
        <end position="84"/>
    </location>
</feature>
<feature type="transmembrane region" description="Helical" evidence="1">
    <location>
        <begin position="353"/>
        <end position="375"/>
    </location>
</feature>
<keyword evidence="1" id="KW-0472">Membrane</keyword>
<comment type="caution">
    <text evidence="2">The sequence shown here is derived from an EMBL/GenBank/DDBJ whole genome shotgun (WGS) entry which is preliminary data.</text>
</comment>
<feature type="transmembrane region" description="Helical" evidence="1">
    <location>
        <begin position="435"/>
        <end position="457"/>
    </location>
</feature>
<dbReference type="InterPro" id="IPR031599">
    <property type="entry name" value="ABC_tran_2"/>
</dbReference>
<dbReference type="Pfam" id="PF16949">
    <property type="entry name" value="ABC_tran_2"/>
    <property type="match status" value="1"/>
</dbReference>
<feature type="transmembrane region" description="Helical" evidence="1">
    <location>
        <begin position="144"/>
        <end position="172"/>
    </location>
</feature>
<feature type="transmembrane region" description="Helical" evidence="1">
    <location>
        <begin position="119"/>
        <end position="138"/>
    </location>
</feature>
<dbReference type="EMBL" id="MUKB01000003">
    <property type="protein sequence ID" value="OPX18620.1"/>
    <property type="molecule type" value="Genomic_DNA"/>
</dbReference>